<accession>A0A9D4FZH9</accession>
<reference evidence="1" key="2">
    <citation type="submission" date="2020-11" db="EMBL/GenBank/DDBJ databases">
        <authorList>
            <person name="McCartney M.A."/>
            <person name="Auch B."/>
            <person name="Kono T."/>
            <person name="Mallez S."/>
            <person name="Becker A."/>
            <person name="Gohl D.M."/>
            <person name="Silverstein K.A.T."/>
            <person name="Koren S."/>
            <person name="Bechman K.B."/>
            <person name="Herman A."/>
            <person name="Abrahante J.E."/>
            <person name="Garbe J."/>
        </authorList>
    </citation>
    <scope>NUCLEOTIDE SEQUENCE</scope>
    <source>
        <strain evidence="1">Duluth1</strain>
        <tissue evidence="1">Whole animal</tissue>
    </source>
</reference>
<protein>
    <submittedName>
        <fullName evidence="1">Uncharacterized protein</fullName>
    </submittedName>
</protein>
<name>A0A9D4FZH9_DREPO</name>
<comment type="caution">
    <text evidence="1">The sequence shown here is derived from an EMBL/GenBank/DDBJ whole genome shotgun (WGS) entry which is preliminary data.</text>
</comment>
<keyword evidence="2" id="KW-1185">Reference proteome</keyword>
<gene>
    <name evidence="1" type="ORF">DPMN_134720</name>
</gene>
<sequence length="83" mass="9026">MRQSALLLKFIGSGHLSLMAQPVSLAQPASSGGHIWAAESALLGGHMEISAGWTLFIWHSFWEKYNFVGSADGRHPDSALIYN</sequence>
<dbReference type="AlphaFoldDB" id="A0A9D4FZH9"/>
<organism evidence="1 2">
    <name type="scientific">Dreissena polymorpha</name>
    <name type="common">Zebra mussel</name>
    <name type="synonym">Mytilus polymorpha</name>
    <dbReference type="NCBI Taxonomy" id="45954"/>
    <lineage>
        <taxon>Eukaryota</taxon>
        <taxon>Metazoa</taxon>
        <taxon>Spiralia</taxon>
        <taxon>Lophotrochozoa</taxon>
        <taxon>Mollusca</taxon>
        <taxon>Bivalvia</taxon>
        <taxon>Autobranchia</taxon>
        <taxon>Heteroconchia</taxon>
        <taxon>Euheterodonta</taxon>
        <taxon>Imparidentia</taxon>
        <taxon>Neoheterodontei</taxon>
        <taxon>Myida</taxon>
        <taxon>Dreissenoidea</taxon>
        <taxon>Dreissenidae</taxon>
        <taxon>Dreissena</taxon>
    </lineage>
</organism>
<evidence type="ECO:0000313" key="1">
    <source>
        <dbReference type="EMBL" id="KAH3806399.1"/>
    </source>
</evidence>
<evidence type="ECO:0000313" key="2">
    <source>
        <dbReference type="Proteomes" id="UP000828390"/>
    </source>
</evidence>
<dbReference type="EMBL" id="JAIWYP010000006">
    <property type="protein sequence ID" value="KAH3806399.1"/>
    <property type="molecule type" value="Genomic_DNA"/>
</dbReference>
<dbReference type="Proteomes" id="UP000828390">
    <property type="component" value="Unassembled WGS sequence"/>
</dbReference>
<proteinExistence type="predicted"/>
<reference evidence="1" key="1">
    <citation type="journal article" date="2019" name="bioRxiv">
        <title>The Genome of the Zebra Mussel, Dreissena polymorpha: A Resource for Invasive Species Research.</title>
        <authorList>
            <person name="McCartney M.A."/>
            <person name="Auch B."/>
            <person name="Kono T."/>
            <person name="Mallez S."/>
            <person name="Zhang Y."/>
            <person name="Obille A."/>
            <person name="Becker A."/>
            <person name="Abrahante J.E."/>
            <person name="Garbe J."/>
            <person name="Badalamenti J.P."/>
            <person name="Herman A."/>
            <person name="Mangelson H."/>
            <person name="Liachko I."/>
            <person name="Sullivan S."/>
            <person name="Sone E.D."/>
            <person name="Koren S."/>
            <person name="Silverstein K.A.T."/>
            <person name="Beckman K.B."/>
            <person name="Gohl D.M."/>
        </authorList>
    </citation>
    <scope>NUCLEOTIDE SEQUENCE</scope>
    <source>
        <strain evidence="1">Duluth1</strain>
        <tissue evidence="1">Whole animal</tissue>
    </source>
</reference>